<gene>
    <name evidence="7" type="primary">rps4e</name>
    <name evidence="11" type="ORF">H1016_03065</name>
</gene>
<keyword evidence="12" id="KW-1185">Reference proteome</keyword>
<dbReference type="GO" id="GO:0006412">
    <property type="term" value="P:translation"/>
    <property type="evidence" value="ECO:0007669"/>
    <property type="project" value="UniProtKB-UniRule"/>
</dbReference>
<evidence type="ECO:0000256" key="7">
    <source>
        <dbReference type="HAMAP-Rule" id="MF_00485"/>
    </source>
</evidence>
<dbReference type="EMBL" id="DVAB01000024">
    <property type="protein sequence ID" value="HIK00493.1"/>
    <property type="molecule type" value="Genomic_DNA"/>
</dbReference>
<dbReference type="PANTHER" id="PTHR11581">
    <property type="entry name" value="30S/40S RIBOSOMAL PROTEIN S4"/>
    <property type="match status" value="1"/>
</dbReference>
<evidence type="ECO:0000259" key="10">
    <source>
        <dbReference type="Pfam" id="PF08071"/>
    </source>
</evidence>
<evidence type="ECO:0000256" key="1">
    <source>
        <dbReference type="ARBA" id="ARBA00007500"/>
    </source>
</evidence>
<reference evidence="11 12" key="1">
    <citation type="journal article" name="Nat. Commun.">
        <title>Undinarchaeota illuminate DPANN phylogeny and the impact of gene transfer on archaeal evolution.</title>
        <authorList>
            <person name="Dombrowski N."/>
            <person name="Williams T.A."/>
            <person name="Sun J."/>
            <person name="Woodcroft B.J."/>
            <person name="Lee J.H."/>
            <person name="Minh B.Q."/>
            <person name="Rinke C."/>
            <person name="Spang A."/>
        </authorList>
    </citation>
    <scope>NUCLEOTIDE SEQUENCE [LARGE SCALE GENOMIC DNA]</scope>
    <source>
        <strain evidence="11">MAG_bin1129</strain>
    </source>
</reference>
<dbReference type="InterPro" id="IPR038237">
    <property type="entry name" value="Ribosomal_eS4_central_sf"/>
</dbReference>
<evidence type="ECO:0000256" key="5">
    <source>
        <dbReference type="ARBA" id="ARBA00023274"/>
    </source>
</evidence>
<dbReference type="InterPro" id="IPR014722">
    <property type="entry name" value="Rib_uL2_dom2"/>
</dbReference>
<accession>A0A832V1L2</accession>
<keyword evidence="3 7" id="KW-0694">RNA-binding</keyword>
<dbReference type="Pfam" id="PF00900">
    <property type="entry name" value="Ribosomal_S4e"/>
    <property type="match status" value="1"/>
</dbReference>
<dbReference type="Pfam" id="PF08071">
    <property type="entry name" value="RS4NT"/>
    <property type="match status" value="1"/>
</dbReference>
<dbReference type="Proteomes" id="UP000646946">
    <property type="component" value="Unassembled WGS sequence"/>
</dbReference>
<dbReference type="GO" id="GO:0022627">
    <property type="term" value="C:cytosolic small ribosomal subunit"/>
    <property type="evidence" value="ECO:0007669"/>
    <property type="project" value="TreeGrafter"/>
</dbReference>
<dbReference type="SUPFAM" id="SSF55174">
    <property type="entry name" value="Alpha-L RNA-binding motif"/>
    <property type="match status" value="1"/>
</dbReference>
<keyword evidence="2" id="KW-0699">rRNA-binding</keyword>
<sequence>MAHLKRLVAPKTWPIKRKKMVFVTKQYPRARAVYSIPLSIVLRDLLGVAQKAREVSRILRERNVLVNGKVRTDSKFPVVIFDVIDIPSIEKTYSLSLNNFGKLSVKEAHKPKHRLARIESKTIVKKGKTQLNLFDGSNILVEKDDFSVGEVLKLSIPANKVIGKISAKEGADVFVIGGTHSGESARIKSLEFGKIPKEVVLENEAGEFRTRFKNIFVVGEKSSHEDLLAGARR</sequence>
<dbReference type="CDD" id="cd00165">
    <property type="entry name" value="S4"/>
    <property type="match status" value="1"/>
</dbReference>
<dbReference type="Pfam" id="PF01479">
    <property type="entry name" value="S4"/>
    <property type="match status" value="1"/>
</dbReference>
<dbReference type="InterPro" id="IPR000876">
    <property type="entry name" value="Ribosomal_eS4"/>
</dbReference>
<dbReference type="PROSITE" id="PS50889">
    <property type="entry name" value="S4"/>
    <property type="match status" value="1"/>
</dbReference>
<evidence type="ECO:0000256" key="4">
    <source>
        <dbReference type="ARBA" id="ARBA00022980"/>
    </source>
</evidence>
<dbReference type="NCBIfam" id="NF003312">
    <property type="entry name" value="PRK04313.1"/>
    <property type="match status" value="1"/>
</dbReference>
<dbReference type="HAMAP" id="MF_00485">
    <property type="entry name" value="Ribosomal_eS4"/>
    <property type="match status" value="1"/>
</dbReference>
<keyword evidence="5 7" id="KW-0687">Ribonucleoprotein</keyword>
<dbReference type="Gene3D" id="2.40.50.740">
    <property type="match status" value="1"/>
</dbReference>
<protein>
    <recommendedName>
        <fullName evidence="6 7">Small ribosomal subunit protein eS4</fullName>
    </recommendedName>
</protein>
<evidence type="ECO:0000313" key="12">
    <source>
        <dbReference type="Proteomes" id="UP000646946"/>
    </source>
</evidence>
<evidence type="ECO:0000256" key="6">
    <source>
        <dbReference type="ARBA" id="ARBA00035272"/>
    </source>
</evidence>
<evidence type="ECO:0000313" key="11">
    <source>
        <dbReference type="EMBL" id="HIK00493.1"/>
    </source>
</evidence>
<proteinExistence type="inferred from homology"/>
<dbReference type="AlphaFoldDB" id="A0A832V1L2"/>
<dbReference type="GO" id="GO:0019843">
    <property type="term" value="F:rRNA binding"/>
    <property type="evidence" value="ECO:0007669"/>
    <property type="project" value="UniProtKB-KW"/>
</dbReference>
<evidence type="ECO:0000256" key="2">
    <source>
        <dbReference type="ARBA" id="ARBA00022730"/>
    </source>
</evidence>
<feature type="domain" description="Small ribosomal subunit protein eS4 central region" evidence="8">
    <location>
        <begin position="90"/>
        <end position="161"/>
    </location>
</feature>
<dbReference type="InterPro" id="IPR036986">
    <property type="entry name" value="S4_RNA-bd_sf"/>
</dbReference>
<evidence type="ECO:0000259" key="8">
    <source>
        <dbReference type="Pfam" id="PF00900"/>
    </source>
</evidence>
<name>A0A832V1L2_9ARCH</name>
<dbReference type="InterPro" id="IPR013843">
    <property type="entry name" value="Ribosomal_eS4_N"/>
</dbReference>
<dbReference type="GO" id="GO:0003735">
    <property type="term" value="F:structural constituent of ribosome"/>
    <property type="evidence" value="ECO:0007669"/>
    <property type="project" value="InterPro"/>
</dbReference>
<comment type="similarity">
    <text evidence="1 7">Belongs to the eukaryotic ribosomal protein eS4 family.</text>
</comment>
<dbReference type="Gene3D" id="2.30.30.30">
    <property type="match status" value="1"/>
</dbReference>
<dbReference type="InterPro" id="IPR013845">
    <property type="entry name" value="Ribosomal_eS4_central_region"/>
</dbReference>
<dbReference type="PANTHER" id="PTHR11581:SF0">
    <property type="entry name" value="SMALL RIBOSOMAL SUBUNIT PROTEIN ES4"/>
    <property type="match status" value="1"/>
</dbReference>
<evidence type="ECO:0000256" key="3">
    <source>
        <dbReference type="ARBA" id="ARBA00022884"/>
    </source>
</evidence>
<feature type="domain" description="RNA-binding S4" evidence="9">
    <location>
        <begin position="46"/>
        <end position="84"/>
    </location>
</feature>
<dbReference type="Gene3D" id="3.10.290.10">
    <property type="entry name" value="RNA-binding S4 domain"/>
    <property type="match status" value="1"/>
</dbReference>
<evidence type="ECO:0000259" key="9">
    <source>
        <dbReference type="Pfam" id="PF01479"/>
    </source>
</evidence>
<feature type="domain" description="Small ribosomal subunit protein eS4 N-terminal" evidence="10">
    <location>
        <begin position="3"/>
        <end position="25"/>
    </location>
</feature>
<keyword evidence="4 7" id="KW-0689">Ribosomal protein</keyword>
<organism evidence="11 12">
    <name type="scientific">Candidatus Naiadarchaeum limnaeum</name>
    <dbReference type="NCBI Taxonomy" id="2756139"/>
    <lineage>
        <taxon>Archaea</taxon>
        <taxon>Candidatus Undinarchaeota</taxon>
        <taxon>Candidatus Undinarchaeia</taxon>
        <taxon>Candidatus Naiadarchaeales</taxon>
        <taxon>Candidatus Naiadarchaeaceae</taxon>
        <taxon>Candidatus Naiadarchaeum</taxon>
    </lineage>
</organism>
<dbReference type="InterPro" id="IPR002942">
    <property type="entry name" value="S4_RNA-bd"/>
</dbReference>
<comment type="caution">
    <text evidence="11">The sequence shown here is derived from an EMBL/GenBank/DDBJ whole genome shotgun (WGS) entry which is preliminary data.</text>
</comment>